<protein>
    <submittedName>
        <fullName evidence="1">Uncharacterized protein</fullName>
    </submittedName>
</protein>
<evidence type="ECO:0000313" key="1">
    <source>
        <dbReference type="EMBL" id="KKL15371.1"/>
    </source>
</evidence>
<name>A0A0F9DC75_9ZZZZ</name>
<proteinExistence type="predicted"/>
<sequence>NVQKIPKIKLIGWIVIDNRVMIKYIKTTNNSIIKLVLILLIKNPN</sequence>
<gene>
    <name evidence="1" type="ORF">LCGC14_2506290</name>
</gene>
<dbReference type="EMBL" id="LAZR01040086">
    <property type="protein sequence ID" value="KKL15371.1"/>
    <property type="molecule type" value="Genomic_DNA"/>
</dbReference>
<comment type="caution">
    <text evidence="1">The sequence shown here is derived from an EMBL/GenBank/DDBJ whole genome shotgun (WGS) entry which is preliminary data.</text>
</comment>
<reference evidence="1" key="1">
    <citation type="journal article" date="2015" name="Nature">
        <title>Complex archaea that bridge the gap between prokaryotes and eukaryotes.</title>
        <authorList>
            <person name="Spang A."/>
            <person name="Saw J.H."/>
            <person name="Jorgensen S.L."/>
            <person name="Zaremba-Niedzwiedzka K."/>
            <person name="Martijn J."/>
            <person name="Lind A.E."/>
            <person name="van Eijk R."/>
            <person name="Schleper C."/>
            <person name="Guy L."/>
            <person name="Ettema T.J."/>
        </authorList>
    </citation>
    <scope>NUCLEOTIDE SEQUENCE</scope>
</reference>
<feature type="non-terminal residue" evidence="1">
    <location>
        <position position="1"/>
    </location>
</feature>
<organism evidence="1">
    <name type="scientific">marine sediment metagenome</name>
    <dbReference type="NCBI Taxonomy" id="412755"/>
    <lineage>
        <taxon>unclassified sequences</taxon>
        <taxon>metagenomes</taxon>
        <taxon>ecological metagenomes</taxon>
    </lineage>
</organism>
<dbReference type="AlphaFoldDB" id="A0A0F9DC75"/>
<accession>A0A0F9DC75</accession>